<feature type="compositionally biased region" description="Low complexity" evidence="1">
    <location>
        <begin position="370"/>
        <end position="385"/>
    </location>
</feature>
<evidence type="ECO:0000313" key="4">
    <source>
        <dbReference type="Proteomes" id="UP001648503"/>
    </source>
</evidence>
<feature type="compositionally biased region" description="Gly residues" evidence="1">
    <location>
        <begin position="508"/>
        <end position="517"/>
    </location>
</feature>
<feature type="transmembrane region" description="Helical" evidence="2">
    <location>
        <begin position="525"/>
        <end position="547"/>
    </location>
</feature>
<gene>
    <name evidence="3" type="ORF">BASA50_010370</name>
</gene>
<keyword evidence="2" id="KW-0812">Transmembrane</keyword>
<dbReference type="Proteomes" id="UP001648503">
    <property type="component" value="Unassembled WGS sequence"/>
</dbReference>
<name>A0ABQ8EYR2_9FUNG</name>
<organism evidence="3 4">
    <name type="scientific">Batrachochytrium salamandrivorans</name>
    <dbReference type="NCBI Taxonomy" id="1357716"/>
    <lineage>
        <taxon>Eukaryota</taxon>
        <taxon>Fungi</taxon>
        <taxon>Fungi incertae sedis</taxon>
        <taxon>Chytridiomycota</taxon>
        <taxon>Chytridiomycota incertae sedis</taxon>
        <taxon>Chytridiomycetes</taxon>
        <taxon>Rhizophydiales</taxon>
        <taxon>Rhizophydiales incertae sedis</taxon>
        <taxon>Batrachochytrium</taxon>
    </lineage>
</organism>
<feature type="region of interest" description="Disordered" evidence="1">
    <location>
        <begin position="240"/>
        <end position="422"/>
    </location>
</feature>
<sequence>MLIPSVVHCYQHSSLPRLDILMDSLGRQRRRRRRRRKQNNHTIMQAALLLLMSYTTTTTWLLGLLSLFPLVTAMPLPLTGVDPISAEQPTVPTLTTVTTTSIVLDSPPLESTGHVSASLPAQQVPPSIPTTLEQHRADTTLSTTTAAAAGDSSSSKSSTLIQAGGNPVNPAPTTTSSIQVLGQVASATTIPSLSTLLNLPATAETTTLPGSVSILIETTALDSSATLATGVVVVPIATTTSSEGQTHIHDPTAATTGIPSLPKMSGPPPPSPPPVVQRSTTSQDSHHPPTTTTATGTTPITSKPTVGSSNTTSVTTSSQQGPLKQSIPTSTTADTTTTPGVDIPDPTLPTPITPSTKPDGDGHDHPLPSTPATTSSTTSRSDSQPGETLLPSSTVVATAPTHGANSSSHSENHEQPHTSTLSISLSQATSTVGIVATTTVSSTKVSLSFPSVSPVVEEPTQDPPFIQMKVRSSVFSPNPKSGNNGPGMNVTSGSTQSGPYPDANRGQLNGGGDEGEGVGQGTHPLTIVIAGCACAFILVVGSVVPYIQRHRRTNTRSLSSSDHSPFKGYSNAHPLFASQLSASNQPAAGGHTAADLNGEKPIYAFLPRLVSKPTRALKALKPRPGKSLVRKLNHPFKLLASRRGANHSAHQGLPTIIVAPPPLAAINLGHETSSTSLFCLDPLPGDRLDLAAPVAYEGANLFIPLKDAVAVLPDSNRLQEYEFSLDEELASFDMDESSSINGSFMGRGISVSSRGSLLGEILPKDPSHSRSRQLSITKDAGKHPFSQIEPAVVTVTRSSSVSSTAQSSVGWYRGSTDTLATMESLSRYLD</sequence>
<reference evidence="3 4" key="1">
    <citation type="submission" date="2021-02" db="EMBL/GenBank/DDBJ databases">
        <title>Variation within the Batrachochytrium salamandrivorans European outbreak.</title>
        <authorList>
            <person name="Kelly M."/>
            <person name="Pasmans F."/>
            <person name="Shea T.P."/>
            <person name="Munoz J.F."/>
            <person name="Carranza S."/>
            <person name="Cuomo C.A."/>
            <person name="Martel A."/>
        </authorList>
    </citation>
    <scope>NUCLEOTIDE SEQUENCE [LARGE SCALE GENOMIC DNA]</scope>
    <source>
        <strain evidence="3 4">AMFP18/2</strain>
    </source>
</reference>
<protein>
    <submittedName>
        <fullName evidence="3">Uncharacterized protein</fullName>
    </submittedName>
</protein>
<keyword evidence="4" id="KW-1185">Reference proteome</keyword>
<dbReference type="EMBL" id="JAFCIX010000484">
    <property type="protein sequence ID" value="KAH6588949.1"/>
    <property type="molecule type" value="Genomic_DNA"/>
</dbReference>
<feature type="region of interest" description="Disordered" evidence="1">
    <location>
        <begin position="143"/>
        <end position="174"/>
    </location>
</feature>
<feature type="compositionally biased region" description="Pro residues" evidence="1">
    <location>
        <begin position="265"/>
        <end position="275"/>
    </location>
</feature>
<feature type="compositionally biased region" description="Polar residues" evidence="1">
    <location>
        <begin position="473"/>
        <end position="483"/>
    </location>
</feature>
<feature type="compositionally biased region" description="Low complexity" evidence="1">
    <location>
        <begin position="288"/>
        <end position="321"/>
    </location>
</feature>
<keyword evidence="2" id="KW-1133">Transmembrane helix</keyword>
<feature type="compositionally biased region" description="Polar residues" evidence="1">
    <location>
        <begin position="489"/>
        <end position="498"/>
    </location>
</feature>
<evidence type="ECO:0000256" key="2">
    <source>
        <dbReference type="SAM" id="Phobius"/>
    </source>
</evidence>
<feature type="transmembrane region" description="Helical" evidence="2">
    <location>
        <begin position="42"/>
        <end position="68"/>
    </location>
</feature>
<feature type="compositionally biased region" description="Low complexity" evidence="1">
    <location>
        <begin position="446"/>
        <end position="458"/>
    </location>
</feature>
<evidence type="ECO:0000313" key="3">
    <source>
        <dbReference type="EMBL" id="KAH6588949.1"/>
    </source>
</evidence>
<evidence type="ECO:0000256" key="1">
    <source>
        <dbReference type="SAM" id="MobiDB-lite"/>
    </source>
</evidence>
<comment type="caution">
    <text evidence="3">The sequence shown here is derived from an EMBL/GenBank/DDBJ whole genome shotgun (WGS) entry which is preliminary data.</text>
</comment>
<proteinExistence type="predicted"/>
<keyword evidence="2" id="KW-0472">Membrane</keyword>
<accession>A0ABQ8EYR2</accession>
<feature type="compositionally biased region" description="Low complexity" evidence="1">
    <location>
        <begin position="329"/>
        <end position="338"/>
    </location>
</feature>
<feature type="region of interest" description="Disordered" evidence="1">
    <location>
        <begin position="446"/>
        <end position="517"/>
    </location>
</feature>
<feature type="compositionally biased region" description="Low complexity" evidence="1">
    <location>
        <begin position="143"/>
        <end position="160"/>
    </location>
</feature>